<gene>
    <name evidence="2" type="ORF">CEY00_Acc08718</name>
</gene>
<dbReference type="STRING" id="1590841.A0A2R6R8I3"/>
<evidence type="ECO:0000256" key="1">
    <source>
        <dbReference type="ARBA" id="ARBA00005437"/>
    </source>
</evidence>
<dbReference type="PANTHER" id="PTHR31087">
    <property type="match status" value="1"/>
</dbReference>
<dbReference type="InterPro" id="IPR007612">
    <property type="entry name" value="LOR"/>
</dbReference>
<dbReference type="PANTHER" id="PTHR31087:SF85">
    <property type="entry name" value="PROTEIN LURP-ONE-RELATED 7"/>
    <property type="match status" value="1"/>
</dbReference>
<reference evidence="3" key="2">
    <citation type="journal article" date="2018" name="BMC Genomics">
        <title>A manually annotated Actinidia chinensis var. chinensis (kiwifruit) genome highlights the challenges associated with draft genomes and gene prediction in plants.</title>
        <authorList>
            <person name="Pilkington S.M."/>
            <person name="Crowhurst R."/>
            <person name="Hilario E."/>
            <person name="Nardozza S."/>
            <person name="Fraser L."/>
            <person name="Peng Y."/>
            <person name="Gunaseelan K."/>
            <person name="Simpson R."/>
            <person name="Tahir J."/>
            <person name="Deroles S.C."/>
            <person name="Templeton K."/>
            <person name="Luo Z."/>
            <person name="Davy M."/>
            <person name="Cheng C."/>
            <person name="McNeilage M."/>
            <person name="Scaglione D."/>
            <person name="Liu Y."/>
            <person name="Zhang Q."/>
            <person name="Datson P."/>
            <person name="De Silva N."/>
            <person name="Gardiner S.E."/>
            <person name="Bassett H."/>
            <person name="Chagne D."/>
            <person name="McCallum J."/>
            <person name="Dzierzon H."/>
            <person name="Deng C."/>
            <person name="Wang Y.Y."/>
            <person name="Barron L."/>
            <person name="Manako K."/>
            <person name="Bowen J."/>
            <person name="Foster T.M."/>
            <person name="Erridge Z.A."/>
            <person name="Tiffin H."/>
            <person name="Waite C.N."/>
            <person name="Davies K.M."/>
            <person name="Grierson E.P."/>
            <person name="Laing W.A."/>
            <person name="Kirk R."/>
            <person name="Chen X."/>
            <person name="Wood M."/>
            <person name="Montefiori M."/>
            <person name="Brummell D.A."/>
            <person name="Schwinn K.E."/>
            <person name="Catanach A."/>
            <person name="Fullerton C."/>
            <person name="Li D."/>
            <person name="Meiyalaghan S."/>
            <person name="Nieuwenhuizen N."/>
            <person name="Read N."/>
            <person name="Prakash R."/>
            <person name="Hunter D."/>
            <person name="Zhang H."/>
            <person name="McKenzie M."/>
            <person name="Knabel M."/>
            <person name="Harris A."/>
            <person name="Allan A.C."/>
            <person name="Gleave A."/>
            <person name="Chen A."/>
            <person name="Janssen B.J."/>
            <person name="Plunkett B."/>
            <person name="Ampomah-Dwamena C."/>
            <person name="Voogd C."/>
            <person name="Leif D."/>
            <person name="Lafferty D."/>
            <person name="Souleyre E.J.F."/>
            <person name="Varkonyi-Gasic E."/>
            <person name="Gambi F."/>
            <person name="Hanley J."/>
            <person name="Yao J.L."/>
            <person name="Cheung J."/>
            <person name="David K.M."/>
            <person name="Warren B."/>
            <person name="Marsh K."/>
            <person name="Snowden K.C."/>
            <person name="Lin-Wang K."/>
            <person name="Brian L."/>
            <person name="Martinez-Sanchez M."/>
            <person name="Wang M."/>
            <person name="Ileperuma N."/>
            <person name="Macnee N."/>
            <person name="Campin R."/>
            <person name="McAtee P."/>
            <person name="Drummond R.S.M."/>
            <person name="Espley R.V."/>
            <person name="Ireland H.S."/>
            <person name="Wu R."/>
            <person name="Atkinson R.G."/>
            <person name="Karunairetnam S."/>
            <person name="Bulley S."/>
            <person name="Chunkath S."/>
            <person name="Hanley Z."/>
            <person name="Storey R."/>
            <person name="Thrimawithana A.H."/>
            <person name="Thomson S."/>
            <person name="David C."/>
            <person name="Testolin R."/>
            <person name="Huang H."/>
            <person name="Hellens R.P."/>
            <person name="Schaffer R.J."/>
        </authorList>
    </citation>
    <scope>NUCLEOTIDE SEQUENCE [LARGE SCALE GENOMIC DNA]</scope>
    <source>
        <strain evidence="3">cv. Red5</strain>
    </source>
</reference>
<dbReference type="OMA" id="WVERSCT"/>
<dbReference type="InterPro" id="IPR038595">
    <property type="entry name" value="LOR_sf"/>
</dbReference>
<evidence type="ECO:0000313" key="2">
    <source>
        <dbReference type="EMBL" id="PSS23863.1"/>
    </source>
</evidence>
<dbReference type="Pfam" id="PF04525">
    <property type="entry name" value="LOR"/>
    <property type="match status" value="1"/>
</dbReference>
<dbReference type="SUPFAM" id="SSF54518">
    <property type="entry name" value="Tubby C-terminal domain-like"/>
    <property type="match status" value="1"/>
</dbReference>
<comment type="similarity">
    <text evidence="1">Belongs to the LOR family.</text>
</comment>
<organism evidence="2 3">
    <name type="scientific">Actinidia chinensis var. chinensis</name>
    <name type="common">Chinese soft-hair kiwi</name>
    <dbReference type="NCBI Taxonomy" id="1590841"/>
    <lineage>
        <taxon>Eukaryota</taxon>
        <taxon>Viridiplantae</taxon>
        <taxon>Streptophyta</taxon>
        <taxon>Embryophyta</taxon>
        <taxon>Tracheophyta</taxon>
        <taxon>Spermatophyta</taxon>
        <taxon>Magnoliopsida</taxon>
        <taxon>eudicotyledons</taxon>
        <taxon>Gunneridae</taxon>
        <taxon>Pentapetalae</taxon>
        <taxon>asterids</taxon>
        <taxon>Ericales</taxon>
        <taxon>Actinidiaceae</taxon>
        <taxon>Actinidia</taxon>
    </lineage>
</organism>
<comment type="caution">
    <text evidence="2">The sequence shown here is derived from an EMBL/GenBank/DDBJ whole genome shotgun (WGS) entry which is preliminary data.</text>
</comment>
<dbReference type="AlphaFoldDB" id="A0A2R6R8I3"/>
<dbReference type="Proteomes" id="UP000241394">
    <property type="component" value="Chromosome LG8"/>
</dbReference>
<dbReference type="OrthoDB" id="97518at2759"/>
<keyword evidence="3" id="KW-1185">Reference proteome</keyword>
<dbReference type="Gene3D" id="2.40.160.200">
    <property type="entry name" value="LURP1-related"/>
    <property type="match status" value="1"/>
</dbReference>
<dbReference type="EMBL" id="NKQK01000008">
    <property type="protein sequence ID" value="PSS23863.1"/>
    <property type="molecule type" value="Genomic_DNA"/>
</dbReference>
<proteinExistence type="inferred from homology"/>
<name>A0A2R6R8I3_ACTCC</name>
<sequence>MLTAHNRWEVLKTDSSSSQNILFSAKKSHVIQLGTKLQVFLANNVQEQICDFRVEGSWTESSCVIYAGESSTIIAQMHKKRSVGSVLLGKDKFMVTVYPHVDYAFIVALIVILAEIN</sequence>
<accession>A0A2R6R8I3</accession>
<dbReference type="InParanoid" id="A0A2R6R8I3"/>
<dbReference type="Gramene" id="PSS23863">
    <property type="protein sequence ID" value="PSS23863"/>
    <property type="gene ID" value="CEY00_Acc08718"/>
</dbReference>
<protein>
    <submittedName>
        <fullName evidence="2">Protein LURP-one-related like</fullName>
    </submittedName>
</protein>
<dbReference type="InterPro" id="IPR025659">
    <property type="entry name" value="Tubby-like_C"/>
</dbReference>
<reference evidence="2 3" key="1">
    <citation type="submission" date="2017-07" db="EMBL/GenBank/DDBJ databases">
        <title>An improved, manually edited Actinidia chinensis var. chinensis (kiwifruit) genome highlights the challenges associated with draft genomes and gene prediction in plants.</title>
        <authorList>
            <person name="Pilkington S."/>
            <person name="Crowhurst R."/>
            <person name="Hilario E."/>
            <person name="Nardozza S."/>
            <person name="Fraser L."/>
            <person name="Peng Y."/>
            <person name="Gunaseelan K."/>
            <person name="Simpson R."/>
            <person name="Tahir J."/>
            <person name="Deroles S."/>
            <person name="Templeton K."/>
            <person name="Luo Z."/>
            <person name="Davy M."/>
            <person name="Cheng C."/>
            <person name="Mcneilage M."/>
            <person name="Scaglione D."/>
            <person name="Liu Y."/>
            <person name="Zhang Q."/>
            <person name="Datson P."/>
            <person name="De Silva N."/>
            <person name="Gardiner S."/>
            <person name="Bassett H."/>
            <person name="Chagne D."/>
            <person name="Mccallum J."/>
            <person name="Dzierzon H."/>
            <person name="Deng C."/>
            <person name="Wang Y.-Y."/>
            <person name="Barron N."/>
            <person name="Manako K."/>
            <person name="Bowen J."/>
            <person name="Foster T."/>
            <person name="Erridge Z."/>
            <person name="Tiffin H."/>
            <person name="Waite C."/>
            <person name="Davies K."/>
            <person name="Grierson E."/>
            <person name="Laing W."/>
            <person name="Kirk R."/>
            <person name="Chen X."/>
            <person name="Wood M."/>
            <person name="Montefiori M."/>
            <person name="Brummell D."/>
            <person name="Schwinn K."/>
            <person name="Catanach A."/>
            <person name="Fullerton C."/>
            <person name="Li D."/>
            <person name="Meiyalaghan S."/>
            <person name="Nieuwenhuizen N."/>
            <person name="Read N."/>
            <person name="Prakash R."/>
            <person name="Hunter D."/>
            <person name="Zhang H."/>
            <person name="Mckenzie M."/>
            <person name="Knabel M."/>
            <person name="Harris A."/>
            <person name="Allan A."/>
            <person name="Chen A."/>
            <person name="Janssen B."/>
            <person name="Plunkett B."/>
            <person name="Dwamena C."/>
            <person name="Voogd C."/>
            <person name="Leif D."/>
            <person name="Lafferty D."/>
            <person name="Souleyre E."/>
            <person name="Varkonyi-Gasic E."/>
            <person name="Gambi F."/>
            <person name="Hanley J."/>
            <person name="Yao J.-L."/>
            <person name="Cheung J."/>
            <person name="David K."/>
            <person name="Warren B."/>
            <person name="Marsh K."/>
            <person name="Snowden K."/>
            <person name="Lin-Wang K."/>
            <person name="Brian L."/>
            <person name="Martinez-Sanchez M."/>
            <person name="Wang M."/>
            <person name="Ileperuma N."/>
            <person name="Macnee N."/>
            <person name="Campin R."/>
            <person name="Mcatee P."/>
            <person name="Drummond R."/>
            <person name="Espley R."/>
            <person name="Ireland H."/>
            <person name="Wu R."/>
            <person name="Atkinson R."/>
            <person name="Karunairetnam S."/>
            <person name="Bulley S."/>
            <person name="Chunkath S."/>
            <person name="Hanley Z."/>
            <person name="Storey R."/>
            <person name="Thrimawithana A."/>
            <person name="Thomson S."/>
            <person name="David C."/>
            <person name="Testolin R."/>
        </authorList>
    </citation>
    <scope>NUCLEOTIDE SEQUENCE [LARGE SCALE GENOMIC DNA]</scope>
    <source>
        <strain evidence="3">cv. Red5</strain>
        <tissue evidence="2">Young leaf</tissue>
    </source>
</reference>
<evidence type="ECO:0000313" key="3">
    <source>
        <dbReference type="Proteomes" id="UP000241394"/>
    </source>
</evidence>